<dbReference type="Proteomes" id="UP000287872">
    <property type="component" value="Unassembled WGS sequence"/>
</dbReference>
<comment type="caution">
    <text evidence="6">The sequence shown here is derived from an EMBL/GenBank/DDBJ whole genome shotgun (WGS) entry which is preliminary data.</text>
</comment>
<keyword evidence="4" id="KW-0288">FMN</keyword>
<evidence type="ECO:0000256" key="3">
    <source>
        <dbReference type="ARBA" id="ARBA00022630"/>
    </source>
</evidence>
<dbReference type="InterPro" id="IPR004136">
    <property type="entry name" value="NMO"/>
</dbReference>
<keyword evidence="5" id="KW-0560">Oxidoreductase</keyword>
<evidence type="ECO:0000256" key="2">
    <source>
        <dbReference type="ARBA" id="ARBA00013457"/>
    </source>
</evidence>
<dbReference type="AlphaFoldDB" id="A0A401UIT3"/>
<reference evidence="6 7" key="1">
    <citation type="submission" date="2018-11" db="EMBL/GenBank/DDBJ databases">
        <title>Genome sequencing and assembly of Clostridium tagluense strain A121.</title>
        <authorList>
            <person name="Murakami T."/>
            <person name="Segawa T."/>
            <person name="Shcherbakova V.A."/>
            <person name="Mori H."/>
            <person name="Yoshimura Y."/>
        </authorList>
    </citation>
    <scope>NUCLEOTIDE SEQUENCE [LARGE SCALE GENOMIC DNA]</scope>
    <source>
        <strain evidence="6 7">A121</strain>
    </source>
</reference>
<dbReference type="Pfam" id="PF03060">
    <property type="entry name" value="NMO"/>
    <property type="match status" value="1"/>
</dbReference>
<gene>
    <name evidence="6" type="ORF">Ctaglu_09820</name>
</gene>
<keyword evidence="7" id="KW-1185">Reference proteome</keyword>
<dbReference type="InterPro" id="IPR013785">
    <property type="entry name" value="Aldolase_TIM"/>
</dbReference>
<dbReference type="PANTHER" id="PTHR32332">
    <property type="entry name" value="2-NITROPROPANE DIOXYGENASE"/>
    <property type="match status" value="1"/>
</dbReference>
<dbReference type="GO" id="GO:0018580">
    <property type="term" value="F:nitronate monooxygenase activity"/>
    <property type="evidence" value="ECO:0007669"/>
    <property type="project" value="InterPro"/>
</dbReference>
<dbReference type="RefSeq" id="WP_124998688.1">
    <property type="nucleotide sequence ID" value="NZ_BHYK01000004.1"/>
</dbReference>
<dbReference type="SUPFAM" id="SSF51412">
    <property type="entry name" value="Inosine monophosphate dehydrogenase (IMPDH)"/>
    <property type="match status" value="1"/>
</dbReference>
<name>A0A401UIT3_9CLOT</name>
<proteinExistence type="predicted"/>
<accession>A0A401UIT3</accession>
<comment type="function">
    <text evidence="1">Nitronate monooxygenase that uses molecular oxygen to catalyze the oxidative denitrification of alkyl nitronates. Acts on propionate 3-nitronate (P3N), the presumed physiological substrate. Probably functions in the detoxification of P3N, a metabolic poison produced by plants and fungi as a defense mechanism.</text>
</comment>
<evidence type="ECO:0000256" key="4">
    <source>
        <dbReference type="ARBA" id="ARBA00022643"/>
    </source>
</evidence>
<evidence type="ECO:0000313" key="6">
    <source>
        <dbReference type="EMBL" id="GCD09359.1"/>
    </source>
</evidence>
<dbReference type="EMBL" id="BHYK01000004">
    <property type="protein sequence ID" value="GCD09359.1"/>
    <property type="molecule type" value="Genomic_DNA"/>
</dbReference>
<protein>
    <recommendedName>
        <fullName evidence="2">Probable nitronate monooxygenase</fullName>
    </recommendedName>
</protein>
<dbReference type="GO" id="GO:0051213">
    <property type="term" value="F:dioxygenase activity"/>
    <property type="evidence" value="ECO:0007669"/>
    <property type="project" value="UniProtKB-KW"/>
</dbReference>
<evidence type="ECO:0000256" key="5">
    <source>
        <dbReference type="ARBA" id="ARBA00023002"/>
    </source>
</evidence>
<dbReference type="OrthoDB" id="9778912at2"/>
<evidence type="ECO:0000256" key="1">
    <source>
        <dbReference type="ARBA" id="ARBA00003535"/>
    </source>
</evidence>
<sequence>MKLPPLKIGELIASVPIIQGGMGVGVSLSGLASAVANEGGIGIISTAQIGYNEKDFANNAKQANKRALRSEIRRARELSPKGIIGINIMVAMNNYEELVVTALEEGIDLIISGAGLPLNLPKIVKGFKTKLAPIVSSAKAATVISKMWDRKENCAADLIVVEGPEAGGHLGFSMESLIENKTQDLKDIIKEVIEAIKPFEEKYNKKIPVIAAGGIYTGADIAEFIKLGVAGVQMATRFVATEECDASLAFKMAYVNSKQEDIKIVKSPVGMPGRAINNEFMKSVLEKGCKVDKCYLCIKDCDPRQTPYCITEALIQAVKGNLDKGLIFVGSNACKVDKIISVKELMSELVTGAELAL</sequence>
<keyword evidence="3" id="KW-0285">Flavoprotein</keyword>
<dbReference type="CDD" id="cd04730">
    <property type="entry name" value="NPD_like"/>
    <property type="match status" value="1"/>
</dbReference>
<dbReference type="Gene3D" id="3.20.20.70">
    <property type="entry name" value="Aldolase class I"/>
    <property type="match status" value="1"/>
</dbReference>
<dbReference type="PANTHER" id="PTHR32332:SF18">
    <property type="entry name" value="2-NITROPROPANE DIOXYGENASE"/>
    <property type="match status" value="1"/>
</dbReference>
<organism evidence="6 7">
    <name type="scientific">Clostridium tagluense</name>
    <dbReference type="NCBI Taxonomy" id="360422"/>
    <lineage>
        <taxon>Bacteria</taxon>
        <taxon>Bacillati</taxon>
        <taxon>Bacillota</taxon>
        <taxon>Clostridia</taxon>
        <taxon>Eubacteriales</taxon>
        <taxon>Clostridiaceae</taxon>
        <taxon>Clostridium</taxon>
    </lineage>
</organism>
<keyword evidence="6" id="KW-0223">Dioxygenase</keyword>
<evidence type="ECO:0000313" key="7">
    <source>
        <dbReference type="Proteomes" id="UP000287872"/>
    </source>
</evidence>